<keyword evidence="6" id="KW-1185">Reference proteome</keyword>
<evidence type="ECO:0000259" key="4">
    <source>
        <dbReference type="Pfam" id="PF25607"/>
    </source>
</evidence>
<keyword evidence="2" id="KW-0472">Membrane</keyword>
<dbReference type="PANTHER" id="PTHR40940">
    <property type="entry name" value="PROTEIN BATD-RELATED"/>
    <property type="match status" value="1"/>
</dbReference>
<evidence type="ECO:0000313" key="6">
    <source>
        <dbReference type="Proteomes" id="UP000005317"/>
    </source>
</evidence>
<feature type="chain" id="PRO_5024842530" description="DUF7939 domain-containing protein" evidence="3">
    <location>
        <begin position="20"/>
        <end position="578"/>
    </location>
</feature>
<gene>
    <name evidence="5" type="ORF">Thini_1391</name>
</gene>
<dbReference type="Pfam" id="PF13584">
    <property type="entry name" value="BatD"/>
    <property type="match status" value="1"/>
</dbReference>
<feature type="domain" description="DUF7939" evidence="4">
    <location>
        <begin position="479"/>
        <end position="560"/>
    </location>
</feature>
<keyword evidence="2" id="KW-1133">Transmembrane helix</keyword>
<protein>
    <recommendedName>
        <fullName evidence="4">DUF7939 domain-containing protein</fullName>
    </recommendedName>
</protein>
<keyword evidence="3" id="KW-0732">Signal</keyword>
<dbReference type="EMBL" id="JH651384">
    <property type="protein sequence ID" value="EIJ33994.1"/>
    <property type="molecule type" value="Genomic_DNA"/>
</dbReference>
<dbReference type="InterPro" id="IPR057699">
    <property type="entry name" value="DUF7939"/>
</dbReference>
<proteinExistence type="predicted"/>
<dbReference type="RefSeq" id="WP_002707937.1">
    <property type="nucleotide sequence ID" value="NZ_JH651384.1"/>
</dbReference>
<dbReference type="AlphaFoldDB" id="A0A656HDD9"/>
<organism evidence="5 6">
    <name type="scientific">Thiothrix nivea (strain ATCC 35100 / DSM 5205 / JP2)</name>
    <dbReference type="NCBI Taxonomy" id="870187"/>
    <lineage>
        <taxon>Bacteria</taxon>
        <taxon>Pseudomonadati</taxon>
        <taxon>Pseudomonadota</taxon>
        <taxon>Gammaproteobacteria</taxon>
        <taxon>Thiotrichales</taxon>
        <taxon>Thiotrichaceae</taxon>
        <taxon>Thiothrix</taxon>
    </lineage>
</organism>
<dbReference type="Pfam" id="PF25607">
    <property type="entry name" value="DUF7939"/>
    <property type="match status" value="1"/>
</dbReference>
<sequence precursor="true">MVRLLLIALLWFSPLWAQAATIIAQLDRNPVALGDPVVIQFTATGVTSGEPDFSPLQQDFEIRGRSQSTSFSFVNGVSSANTTWELTLLPLKTGTIPIPPIDFGADQSQALDLQVVEQPTPATGNAPDIFIELEAEPKQPYVQQETVITQRMYHVSPLQPQASLSHPPVESGKGSIQQIGSTRNTTIMRNGRNYQVIERRYALIPQQSGELTLGRTVFEGILAEPGPSTYDPFGLSGKRIRRFSQPLTLQVQGQPVAYAGKQWLPARSITLNAHWQIPPDKLKAGEPVTLTLAIVADGLAAEQLPKLEVQAPTGIKAYTDQPELRNEAGNSGVIGVRQEKWVVVAPYNGEYGFPGLSVDWWNTTSGKQETAKVDPVKLVVTGGQAAPANATSQTTATTQPQAAAKPDTAAGQTETSGESGWFSWFSWDWYAMALLLIWLGLTVAWLVWRWWKKSGGVLKKAAQIAATVVPGNDRKPDAKAVLKKLEQACQQNKPQAAHDALVQWMDVGLGIHPALISSLREQASPSLRAEIDALNAVLYGRSSDGWKGTGLWGSIQGFKPATQGQHKDTAGLAKLYPD</sequence>
<evidence type="ECO:0000256" key="2">
    <source>
        <dbReference type="SAM" id="Phobius"/>
    </source>
</evidence>
<feature type="transmembrane region" description="Helical" evidence="2">
    <location>
        <begin position="429"/>
        <end position="451"/>
    </location>
</feature>
<dbReference type="OrthoDB" id="5293418at2"/>
<evidence type="ECO:0000256" key="1">
    <source>
        <dbReference type="SAM" id="MobiDB-lite"/>
    </source>
</evidence>
<dbReference type="Proteomes" id="UP000005317">
    <property type="component" value="Unassembled WGS sequence"/>
</dbReference>
<name>A0A656HDD9_THINJ</name>
<evidence type="ECO:0000313" key="5">
    <source>
        <dbReference type="EMBL" id="EIJ33994.1"/>
    </source>
</evidence>
<feature type="signal peptide" evidence="3">
    <location>
        <begin position="1"/>
        <end position="19"/>
    </location>
</feature>
<keyword evidence="2" id="KW-0812">Transmembrane</keyword>
<reference evidence="6" key="1">
    <citation type="journal article" date="2011" name="Stand. Genomic Sci.">
        <title>Genome sequence of the filamentous, gliding Thiothrix nivea neotype strain (JP2(T)).</title>
        <authorList>
            <person name="Lapidus A."/>
            <person name="Nolan M."/>
            <person name="Lucas S."/>
            <person name="Glavina Del Rio T."/>
            <person name="Tice H."/>
            <person name="Cheng J.F."/>
            <person name="Tapia R."/>
            <person name="Han C."/>
            <person name="Goodwin L."/>
            <person name="Pitluck S."/>
            <person name="Liolios K."/>
            <person name="Pagani I."/>
            <person name="Ivanova N."/>
            <person name="Huntemann M."/>
            <person name="Mavromatis K."/>
            <person name="Mikhailova N."/>
            <person name="Pati A."/>
            <person name="Chen A."/>
            <person name="Palaniappan K."/>
            <person name="Land M."/>
            <person name="Brambilla E.M."/>
            <person name="Rohde M."/>
            <person name="Abt B."/>
            <person name="Verbarg S."/>
            <person name="Goker M."/>
            <person name="Bristow J."/>
            <person name="Eisen J.A."/>
            <person name="Markowitz V."/>
            <person name="Hugenholtz P."/>
            <person name="Kyrpides N.C."/>
            <person name="Klenk H.P."/>
            <person name="Woyke T."/>
        </authorList>
    </citation>
    <scope>NUCLEOTIDE SEQUENCE [LARGE SCALE GENOMIC DNA]</scope>
    <source>
        <strain evidence="6">ATCC 35100 / DSM 5205 / JP2</strain>
    </source>
</reference>
<dbReference type="PANTHER" id="PTHR40940:SF1">
    <property type="entry name" value="PROTEIN BATD"/>
    <property type="match status" value="1"/>
</dbReference>
<evidence type="ECO:0000256" key="3">
    <source>
        <dbReference type="SAM" id="SignalP"/>
    </source>
</evidence>
<dbReference type="InterPro" id="IPR025738">
    <property type="entry name" value="BatD"/>
</dbReference>
<accession>A0A656HDD9</accession>
<feature type="region of interest" description="Disordered" evidence="1">
    <location>
        <begin position="387"/>
        <end position="416"/>
    </location>
</feature>